<dbReference type="InterPro" id="IPR036390">
    <property type="entry name" value="WH_DNA-bd_sf"/>
</dbReference>
<evidence type="ECO:0000313" key="9">
    <source>
        <dbReference type="Proteomes" id="UP000186351"/>
    </source>
</evidence>
<gene>
    <name evidence="6" type="primary">rex</name>
    <name evidence="8" type="ORF">A4V02_02750</name>
</gene>
<feature type="binding site" evidence="6">
    <location>
        <begin position="100"/>
        <end position="105"/>
    </location>
    <ligand>
        <name>NAD(+)</name>
        <dbReference type="ChEBI" id="CHEBI:57540"/>
    </ligand>
</feature>
<dbReference type="STRING" id="1796646.A4V02_02750"/>
<dbReference type="InterPro" id="IPR036388">
    <property type="entry name" value="WH-like_DNA-bd_sf"/>
</dbReference>
<name>A0A1B1S7H3_9BACT</name>
<dbReference type="Pfam" id="PF02629">
    <property type="entry name" value="CoA_binding"/>
    <property type="match status" value="1"/>
</dbReference>
<keyword evidence="1 6" id="KW-0963">Cytoplasm</keyword>
<keyword evidence="6" id="KW-0520">NAD</keyword>
<keyword evidence="9" id="KW-1185">Reference proteome</keyword>
<accession>A0A1B1S7H3</accession>
<dbReference type="InterPro" id="IPR003781">
    <property type="entry name" value="CoA-bd"/>
</dbReference>
<evidence type="ECO:0000256" key="5">
    <source>
        <dbReference type="ARBA" id="ARBA00023163"/>
    </source>
</evidence>
<comment type="similarity">
    <text evidence="6">Belongs to the transcriptional regulatory Rex family.</text>
</comment>
<dbReference type="GO" id="GO:0045892">
    <property type="term" value="P:negative regulation of DNA-templated transcription"/>
    <property type="evidence" value="ECO:0007669"/>
    <property type="project" value="InterPro"/>
</dbReference>
<dbReference type="PANTHER" id="PTHR35786">
    <property type="entry name" value="REDOX-SENSING TRANSCRIPTIONAL REPRESSOR REX"/>
    <property type="match status" value="1"/>
</dbReference>
<dbReference type="GO" id="GO:0005737">
    <property type="term" value="C:cytoplasm"/>
    <property type="evidence" value="ECO:0007669"/>
    <property type="project" value="UniProtKB-SubCell"/>
</dbReference>
<comment type="subcellular location">
    <subcellularLocation>
        <location evidence="6">Cytoplasm</location>
    </subcellularLocation>
</comment>
<feature type="domain" description="CoA-binding" evidence="7">
    <location>
        <begin position="89"/>
        <end position="190"/>
    </location>
</feature>
<keyword evidence="2 6" id="KW-0678">Repressor</keyword>
<proteinExistence type="inferred from homology"/>
<evidence type="ECO:0000313" key="8">
    <source>
        <dbReference type="EMBL" id="ANU62747.1"/>
    </source>
</evidence>
<reference evidence="9" key="1">
    <citation type="submission" date="2016-04" db="EMBL/GenBank/DDBJ databases">
        <title>Complete Genome Sequences of Twelve Strains of a Stable Defined Moderately Diverse Mouse Microbiota 2 (sDMDMm2).</title>
        <authorList>
            <person name="Uchimura Y."/>
            <person name="Wyss M."/>
            <person name="Brugiroux S."/>
            <person name="Limenitakis J.P."/>
            <person name="Stecher B."/>
            <person name="McCoy K.D."/>
            <person name="Macpherson A.J."/>
        </authorList>
    </citation>
    <scope>NUCLEOTIDE SEQUENCE [LARGE SCALE GENOMIC DNA]</scope>
    <source>
        <strain evidence="9">YL27</strain>
    </source>
</reference>
<dbReference type="PANTHER" id="PTHR35786:SF1">
    <property type="entry name" value="REDOX-SENSING TRANSCRIPTIONAL REPRESSOR REX 1"/>
    <property type="match status" value="1"/>
</dbReference>
<keyword evidence="4 6" id="KW-0238">DNA-binding</keyword>
<protein>
    <recommendedName>
        <fullName evidence="6">Redox-sensing transcriptional repressor Rex</fullName>
    </recommendedName>
</protein>
<evidence type="ECO:0000256" key="6">
    <source>
        <dbReference type="HAMAP-Rule" id="MF_01131"/>
    </source>
</evidence>
<keyword evidence="5 6" id="KW-0804">Transcription</keyword>
<dbReference type="GO" id="GO:0003700">
    <property type="term" value="F:DNA-binding transcription factor activity"/>
    <property type="evidence" value="ECO:0007669"/>
    <property type="project" value="UniProtKB-UniRule"/>
</dbReference>
<dbReference type="SMART" id="SM00881">
    <property type="entry name" value="CoA_binding"/>
    <property type="match status" value="1"/>
</dbReference>
<dbReference type="NCBIfam" id="NF003996">
    <property type="entry name" value="PRK05472.2-5"/>
    <property type="match status" value="1"/>
</dbReference>
<dbReference type="GeneID" id="65535761"/>
<dbReference type="HAMAP" id="MF_01131">
    <property type="entry name" value="Rex"/>
    <property type="match status" value="1"/>
</dbReference>
<evidence type="ECO:0000256" key="1">
    <source>
        <dbReference type="ARBA" id="ARBA00022490"/>
    </source>
</evidence>
<dbReference type="GO" id="GO:0051775">
    <property type="term" value="P:response to redox state"/>
    <property type="evidence" value="ECO:0007669"/>
    <property type="project" value="InterPro"/>
</dbReference>
<feature type="DNA-binding region" description="H-T-H motif" evidence="6">
    <location>
        <begin position="26"/>
        <end position="65"/>
    </location>
</feature>
<dbReference type="KEGG" id="pary:A4V02_02750"/>
<dbReference type="SUPFAM" id="SSF46785">
    <property type="entry name" value="Winged helix' DNA-binding domain"/>
    <property type="match status" value="1"/>
</dbReference>
<dbReference type="Gene3D" id="3.40.50.720">
    <property type="entry name" value="NAD(P)-binding Rossmann-like Domain"/>
    <property type="match status" value="1"/>
</dbReference>
<dbReference type="NCBIfam" id="NF003995">
    <property type="entry name" value="PRK05472.2-4"/>
    <property type="match status" value="1"/>
</dbReference>
<dbReference type="AlphaFoldDB" id="A0A1B1S7H3"/>
<sequence length="223" mass="24618">MSENIQIQSQAPLRELPEPTLRRLPWYLAYVGLLKERGVDYVSSTQISKEINVDASMIAKDLSFLNIKGKTRIGYEVAVLEHELQDFLGFKRGHNAVMIGVGSLGASLIQDSGLVNYGLRIVAGFDINPDVVDTDICGVPIYDMNRFAQLIPSLKADIGIIAVPIHVAQEVCDIMVDAGIKALWNFTPFRITAPEDIVITNTSIYAHLAVMYNRLGLKNSLES</sequence>
<evidence type="ECO:0000259" key="7">
    <source>
        <dbReference type="SMART" id="SM00881"/>
    </source>
</evidence>
<comment type="function">
    <text evidence="6">Modulates transcription in response to changes in cellular NADH/NAD(+) redox state.</text>
</comment>
<comment type="subunit">
    <text evidence="6">Homodimer.</text>
</comment>
<dbReference type="InterPro" id="IPR009718">
    <property type="entry name" value="Rex_DNA-bd_C_dom"/>
</dbReference>
<evidence type="ECO:0000256" key="3">
    <source>
        <dbReference type="ARBA" id="ARBA00023015"/>
    </source>
</evidence>
<organism evidence="8 9">
    <name type="scientific">Muribaculum intestinale</name>
    <dbReference type="NCBI Taxonomy" id="1796646"/>
    <lineage>
        <taxon>Bacteria</taxon>
        <taxon>Pseudomonadati</taxon>
        <taxon>Bacteroidota</taxon>
        <taxon>Bacteroidia</taxon>
        <taxon>Bacteroidales</taxon>
        <taxon>Muribaculaceae</taxon>
        <taxon>Muribaculum</taxon>
    </lineage>
</organism>
<dbReference type="Gene3D" id="1.10.10.10">
    <property type="entry name" value="Winged helix-like DNA-binding domain superfamily/Winged helix DNA-binding domain"/>
    <property type="match status" value="1"/>
</dbReference>
<dbReference type="RefSeq" id="WP_068960125.1">
    <property type="nucleotide sequence ID" value="NZ_CAJTAP010000002.1"/>
</dbReference>
<accession>A0A1Z2XEA4</accession>
<dbReference type="Pfam" id="PF06971">
    <property type="entry name" value="Put_DNA-bind_N"/>
    <property type="match status" value="1"/>
</dbReference>
<dbReference type="InterPro" id="IPR022876">
    <property type="entry name" value="Tscrpt_rep_Rex"/>
</dbReference>
<dbReference type="EMBL" id="CP015402">
    <property type="protein sequence ID" value="ANU62747.1"/>
    <property type="molecule type" value="Genomic_DNA"/>
</dbReference>
<dbReference type="InterPro" id="IPR036291">
    <property type="entry name" value="NAD(P)-bd_dom_sf"/>
</dbReference>
<evidence type="ECO:0000256" key="4">
    <source>
        <dbReference type="ARBA" id="ARBA00023125"/>
    </source>
</evidence>
<dbReference type="GO" id="GO:0003677">
    <property type="term" value="F:DNA binding"/>
    <property type="evidence" value="ECO:0007669"/>
    <property type="project" value="UniProtKB-UniRule"/>
</dbReference>
<dbReference type="OrthoDB" id="9784760at2"/>
<dbReference type="SUPFAM" id="SSF51735">
    <property type="entry name" value="NAD(P)-binding Rossmann-fold domains"/>
    <property type="match status" value="1"/>
</dbReference>
<evidence type="ECO:0000256" key="2">
    <source>
        <dbReference type="ARBA" id="ARBA00022491"/>
    </source>
</evidence>
<dbReference type="Proteomes" id="UP000186351">
    <property type="component" value="Chromosome"/>
</dbReference>
<keyword evidence="3 6" id="KW-0805">Transcription regulation</keyword>
<dbReference type="NCBIfam" id="NF003994">
    <property type="entry name" value="PRK05472.2-3"/>
    <property type="match status" value="1"/>
</dbReference>